<sequence>MPKPTDHHQRFFGYPKPVQGPIIPYKKAEDSNPVIRGTLLVVGAWLVSKLGFVQRFLWTNAGFDCLRTLDLNAYTERWDPTVIPIGKHQQDAAGESTGLDLESISKLPADLAGRYHSVTDYHAKYLSGELTPLAVAESLLPLIRRDVEPRSHHATSFISTNVEMVLAAAKASTERYKAGTPLSIIDGVPTAVKDECDMAGYRTTSGRKPNDALFPVAEASSWPVQKLLEGGAVILGKANMHELGADTTNNNPNWGTPLNPHNDMYYTGGSSGGSAYAVAAGLVPIAIGADGGGSIRIPASFCGVYGLKPSHSRLEDTGSTVTVTGPIAASMADLEVAYRVIGVPDLSDPTCSLFAAPTSIPLRSSKPKVIGICKPWFDRADPSVKALCDKTIDYFQYKQGYEIIDIEIPYLPEGQFAHSCTILAELAVRTRNQVVGSNKEDYLSGISPATKVLIAVGAQTPAQDYILAQQLRKLLMQHLAFLYQKHPGLLIVTPTTPMSGSPIGSPADLTHGVTDGNSAVRSMEYVWMANFCGNPAISVPIGYVDPVQGTGKVPIGLMAMGEWGAEEQLLGWGYEAESYLNEVYDGKRQRPSNWFDVFSGVKK</sequence>
<dbReference type="Proteomes" id="UP000481288">
    <property type="component" value="Unassembled WGS sequence"/>
</dbReference>
<evidence type="ECO:0000313" key="3">
    <source>
        <dbReference type="EMBL" id="TVY40463.1"/>
    </source>
</evidence>
<evidence type="ECO:0000259" key="2">
    <source>
        <dbReference type="Pfam" id="PF01425"/>
    </source>
</evidence>
<keyword evidence="4" id="KW-1185">Reference proteome</keyword>
<dbReference type="OrthoDB" id="421993at2759"/>
<gene>
    <name evidence="3" type="primary">FAAH_0</name>
    <name evidence="3" type="ORF">LCER1_G009010</name>
</gene>
<feature type="domain" description="Amidase" evidence="2">
    <location>
        <begin position="156"/>
        <end position="570"/>
    </location>
</feature>
<dbReference type="InterPro" id="IPR036928">
    <property type="entry name" value="AS_sf"/>
</dbReference>
<proteinExistence type="inferred from homology"/>
<name>A0A7D8UKI4_9HELO</name>
<dbReference type="EMBL" id="QGMG01002073">
    <property type="protein sequence ID" value="TVY40463.1"/>
    <property type="molecule type" value="Genomic_DNA"/>
</dbReference>
<comment type="similarity">
    <text evidence="1">Belongs to the amidase family.</text>
</comment>
<dbReference type="PANTHER" id="PTHR11895">
    <property type="entry name" value="TRANSAMIDASE"/>
    <property type="match status" value="1"/>
</dbReference>
<organism evidence="3 4">
    <name type="scientific">Lachnellula cervina</name>
    <dbReference type="NCBI Taxonomy" id="1316786"/>
    <lineage>
        <taxon>Eukaryota</taxon>
        <taxon>Fungi</taxon>
        <taxon>Dikarya</taxon>
        <taxon>Ascomycota</taxon>
        <taxon>Pezizomycotina</taxon>
        <taxon>Leotiomycetes</taxon>
        <taxon>Helotiales</taxon>
        <taxon>Lachnaceae</taxon>
        <taxon>Lachnellula</taxon>
    </lineage>
</organism>
<dbReference type="InterPro" id="IPR023631">
    <property type="entry name" value="Amidase_dom"/>
</dbReference>
<dbReference type="AlphaFoldDB" id="A0A7D8UKI4"/>
<dbReference type="Pfam" id="PF01425">
    <property type="entry name" value="Amidase"/>
    <property type="match status" value="1"/>
</dbReference>
<comment type="caution">
    <text evidence="3">The sequence shown here is derived from an EMBL/GenBank/DDBJ whole genome shotgun (WGS) entry which is preliminary data.</text>
</comment>
<dbReference type="SUPFAM" id="SSF75304">
    <property type="entry name" value="Amidase signature (AS) enzymes"/>
    <property type="match status" value="1"/>
</dbReference>
<dbReference type="PANTHER" id="PTHR11895:SF67">
    <property type="entry name" value="AMIDASE DOMAIN-CONTAINING PROTEIN"/>
    <property type="match status" value="1"/>
</dbReference>
<evidence type="ECO:0000313" key="4">
    <source>
        <dbReference type="Proteomes" id="UP000481288"/>
    </source>
</evidence>
<dbReference type="PROSITE" id="PS00571">
    <property type="entry name" value="AMIDASES"/>
    <property type="match status" value="1"/>
</dbReference>
<keyword evidence="3" id="KW-0378">Hydrolase</keyword>
<dbReference type="InterPro" id="IPR020556">
    <property type="entry name" value="Amidase_CS"/>
</dbReference>
<reference evidence="3 4" key="1">
    <citation type="submission" date="2018-05" db="EMBL/GenBank/DDBJ databases">
        <title>Whole genome sequencing for identification of molecular markers to develop diagnostic detection tools for the regulated plant pathogen Lachnellula willkommii.</title>
        <authorList>
            <person name="Giroux E."/>
            <person name="Bilodeau G."/>
        </authorList>
    </citation>
    <scope>NUCLEOTIDE SEQUENCE [LARGE SCALE GENOMIC DNA]</scope>
    <source>
        <strain evidence="3 4">CBS 625.97</strain>
    </source>
</reference>
<evidence type="ECO:0000256" key="1">
    <source>
        <dbReference type="ARBA" id="ARBA00009199"/>
    </source>
</evidence>
<accession>A0A7D8UKI4</accession>
<dbReference type="InterPro" id="IPR000120">
    <property type="entry name" value="Amidase"/>
</dbReference>
<dbReference type="GO" id="GO:0016787">
    <property type="term" value="F:hydrolase activity"/>
    <property type="evidence" value="ECO:0007669"/>
    <property type="project" value="UniProtKB-KW"/>
</dbReference>
<protein>
    <submittedName>
        <fullName evidence="3">Fatty acid amide hydrolase</fullName>
    </submittedName>
</protein>
<dbReference type="Gene3D" id="3.90.1300.10">
    <property type="entry name" value="Amidase signature (AS) domain"/>
    <property type="match status" value="1"/>
</dbReference>